<dbReference type="PROSITE" id="PS51257">
    <property type="entry name" value="PROKAR_LIPOPROTEIN"/>
    <property type="match status" value="1"/>
</dbReference>
<gene>
    <name evidence="2" type="ORF">SYV04_40315</name>
</gene>
<dbReference type="Gene3D" id="2.60.40.10">
    <property type="entry name" value="Immunoglobulins"/>
    <property type="match status" value="2"/>
</dbReference>
<dbReference type="InterPro" id="IPR032179">
    <property type="entry name" value="Cry22Aa_Ig-like"/>
</dbReference>
<evidence type="ECO:0000313" key="3">
    <source>
        <dbReference type="Proteomes" id="UP001291309"/>
    </source>
</evidence>
<accession>A0ABU5HGW7</accession>
<evidence type="ECO:0000313" key="2">
    <source>
        <dbReference type="EMBL" id="MDY7232700.1"/>
    </source>
</evidence>
<reference evidence="2 3" key="1">
    <citation type="submission" date="2023-12" db="EMBL/GenBank/DDBJ databases">
        <title>the genome sequence of Hyalangium sp. s54d21.</title>
        <authorList>
            <person name="Zhang X."/>
        </authorList>
    </citation>
    <scope>NUCLEOTIDE SEQUENCE [LARGE SCALE GENOMIC DNA]</scope>
    <source>
        <strain evidence="3">s54d21</strain>
    </source>
</reference>
<keyword evidence="3" id="KW-1185">Reference proteome</keyword>
<evidence type="ECO:0000259" key="1">
    <source>
        <dbReference type="Pfam" id="PF16403"/>
    </source>
</evidence>
<feature type="domain" description="Pesticidal crystal protein Cry22Aa Ig-like" evidence="1">
    <location>
        <begin position="518"/>
        <end position="589"/>
    </location>
</feature>
<comment type="caution">
    <text evidence="2">The sequence shown here is derived from an EMBL/GenBank/DDBJ whole genome shotgun (WGS) entry which is preliminary data.</text>
</comment>
<dbReference type="Pfam" id="PF16403">
    <property type="entry name" value="Bact_surface_Ig-like"/>
    <property type="match status" value="1"/>
</dbReference>
<name>A0ABU5HGW7_9BACT</name>
<sequence length="594" mass="62120">MSRTALLGSVVVSALAGCGSTEQQPEPDSTLAARARLPMAQATSASPVISPDLSTRTVTPPPWIHQTMPSIVAGNGMYLVVWTEANSQNSPSSHDVFATRVNASTGALLDSEPIALGTASDVDVYPAAGFDGTNFLVAWSRVPFAYAVRVRASDGALLDSPRNISHPYPSRTGYPLPHMNPAIAFDGASYLVVWNGAYGTQDGFIEDGILGAWVNPATGQPHSGYSFVISRRQGSSPKVAYGGGRYLVTWSDNTGGSQNVYGVRIDAASRQVLDATPRPLIAAPGAQEQSPVVASDGSNFLVVWRLSNGTLEAARVQGATGTALTPYTTVGTASTQAAAVTFDGQDYRVAWVGNHEGAVKAFGTQVSTSGAAGEQLLLSSTAYTTQSDAPGIAATSPGRFLMLYSLYDRTRMRLVQDEQPQECGAQQPTMVLNGPATMNLQCTQGATYTDLGAQAFDGCGNPLVVRGHNTGSDSSGPGPNPGVEGNYTISYVAWDAQGRTVSATRTVNVEDSQAPTLQFLGAAEVTHTCGSMWNDPGVTASDACYGSLTHTVWRTGEVNGWAAGTYTVTYSLTDTGGNSAPPLTRTVHVVNCPW</sequence>
<proteinExistence type="predicted"/>
<dbReference type="EMBL" id="JAXIVS010000022">
    <property type="protein sequence ID" value="MDY7232700.1"/>
    <property type="molecule type" value="Genomic_DNA"/>
</dbReference>
<dbReference type="InterPro" id="IPR013783">
    <property type="entry name" value="Ig-like_fold"/>
</dbReference>
<dbReference type="RefSeq" id="WP_321551414.1">
    <property type="nucleotide sequence ID" value="NZ_JAXIVS010000022.1"/>
</dbReference>
<organism evidence="2 3">
    <name type="scientific">Hyalangium rubrum</name>
    <dbReference type="NCBI Taxonomy" id="3103134"/>
    <lineage>
        <taxon>Bacteria</taxon>
        <taxon>Pseudomonadati</taxon>
        <taxon>Myxococcota</taxon>
        <taxon>Myxococcia</taxon>
        <taxon>Myxococcales</taxon>
        <taxon>Cystobacterineae</taxon>
        <taxon>Archangiaceae</taxon>
        <taxon>Hyalangium</taxon>
    </lineage>
</organism>
<protein>
    <submittedName>
        <fullName evidence="2">DUF5011 domain-containing protein</fullName>
    </submittedName>
</protein>
<dbReference type="Proteomes" id="UP001291309">
    <property type="component" value="Unassembled WGS sequence"/>
</dbReference>